<dbReference type="GeneTree" id="ENSGT00940000155115"/>
<dbReference type="SUPFAM" id="SSF46785">
    <property type="entry name" value="Winged helix' DNA-binding domain"/>
    <property type="match status" value="1"/>
</dbReference>
<dbReference type="InterPro" id="IPR003316">
    <property type="entry name" value="E2F_WHTH_DNA-bd_dom"/>
</dbReference>
<comment type="subcellular location">
    <subcellularLocation>
        <location evidence="1 7">Nucleus</location>
    </subcellularLocation>
</comment>
<dbReference type="GO" id="GO:0090575">
    <property type="term" value="C:RNA polymerase II transcription regulator complex"/>
    <property type="evidence" value="ECO:0007669"/>
    <property type="project" value="TreeGrafter"/>
</dbReference>
<dbReference type="InterPro" id="IPR036388">
    <property type="entry name" value="WH-like_DNA-bd_sf"/>
</dbReference>
<organism evidence="9 10">
    <name type="scientific">Amphiprion ocellaris</name>
    <name type="common">Clown anemonefish</name>
    <dbReference type="NCBI Taxonomy" id="80972"/>
    <lineage>
        <taxon>Eukaryota</taxon>
        <taxon>Metazoa</taxon>
        <taxon>Chordata</taxon>
        <taxon>Craniata</taxon>
        <taxon>Vertebrata</taxon>
        <taxon>Euteleostomi</taxon>
        <taxon>Actinopterygii</taxon>
        <taxon>Neopterygii</taxon>
        <taxon>Teleostei</taxon>
        <taxon>Neoteleostei</taxon>
        <taxon>Acanthomorphata</taxon>
        <taxon>Ovalentaria</taxon>
        <taxon>Pomacentridae</taxon>
        <taxon>Amphiprion</taxon>
    </lineage>
</organism>
<evidence type="ECO:0000256" key="5">
    <source>
        <dbReference type="ARBA" id="ARBA00023163"/>
    </source>
</evidence>
<dbReference type="Ensembl" id="ENSAOCT00000028866.2">
    <property type="protein sequence ID" value="ENSAOCP00000019122.2"/>
    <property type="gene ID" value="ENSAOCG00000027144.1"/>
</dbReference>
<dbReference type="SMART" id="SM01372">
    <property type="entry name" value="E2F_TDP"/>
    <property type="match status" value="1"/>
</dbReference>
<dbReference type="Pfam" id="PF02319">
    <property type="entry name" value="WHD_E2F_TDP"/>
    <property type="match status" value="1"/>
</dbReference>
<keyword evidence="4 7" id="KW-0238">DNA-binding</keyword>
<comment type="similarity">
    <text evidence="2 7">Belongs to the E2F/DP family.</text>
</comment>
<keyword evidence="10" id="KW-1185">Reference proteome</keyword>
<dbReference type="PANTHER" id="PTHR12081:SF18">
    <property type="entry name" value="TRANSCRIPTION FACTOR E2F2-RELATED"/>
    <property type="match status" value="1"/>
</dbReference>
<evidence type="ECO:0000256" key="7">
    <source>
        <dbReference type="RuleBase" id="RU003796"/>
    </source>
</evidence>
<dbReference type="InterPro" id="IPR036390">
    <property type="entry name" value="WH_DNA-bd_sf"/>
</dbReference>
<name>A0A3Q1BW86_AMPOC</name>
<keyword evidence="6 7" id="KW-0539">Nucleus</keyword>
<evidence type="ECO:0000256" key="4">
    <source>
        <dbReference type="ARBA" id="ARBA00023125"/>
    </source>
</evidence>
<dbReference type="Proteomes" id="UP001501940">
    <property type="component" value="Chromosome 15"/>
</dbReference>
<evidence type="ECO:0000256" key="1">
    <source>
        <dbReference type="ARBA" id="ARBA00004123"/>
    </source>
</evidence>
<reference evidence="9" key="2">
    <citation type="submission" date="2025-08" db="UniProtKB">
        <authorList>
            <consortium name="Ensembl"/>
        </authorList>
    </citation>
    <scope>IDENTIFICATION</scope>
</reference>
<dbReference type="PANTHER" id="PTHR12081">
    <property type="entry name" value="TRANSCRIPTION FACTOR E2F"/>
    <property type="match status" value="1"/>
</dbReference>
<dbReference type="InterPro" id="IPR015633">
    <property type="entry name" value="E2F"/>
</dbReference>
<accession>A0A3Q1BW86</accession>
<evidence type="ECO:0000256" key="2">
    <source>
        <dbReference type="ARBA" id="ARBA00010940"/>
    </source>
</evidence>
<dbReference type="FunFam" id="1.10.10.10:FF:000458">
    <property type="entry name" value="E2F-like (Mammalian transcription factor)"/>
    <property type="match status" value="1"/>
</dbReference>
<dbReference type="AlphaFoldDB" id="A0A3Q1BW86"/>
<reference evidence="9" key="3">
    <citation type="submission" date="2025-09" db="UniProtKB">
        <authorList>
            <consortium name="Ensembl"/>
        </authorList>
    </citation>
    <scope>IDENTIFICATION</scope>
</reference>
<dbReference type="GO" id="GO:0000981">
    <property type="term" value="F:DNA-binding transcription factor activity, RNA polymerase II-specific"/>
    <property type="evidence" value="ECO:0007669"/>
    <property type="project" value="TreeGrafter"/>
</dbReference>
<evidence type="ECO:0000259" key="8">
    <source>
        <dbReference type="SMART" id="SM01372"/>
    </source>
</evidence>
<dbReference type="Gene3D" id="1.10.10.10">
    <property type="entry name" value="Winged helix-like DNA-binding domain superfamily/Winged helix DNA-binding domain"/>
    <property type="match status" value="1"/>
</dbReference>
<keyword evidence="5 7" id="KW-0804">Transcription</keyword>
<dbReference type="GO" id="GO:0000978">
    <property type="term" value="F:RNA polymerase II cis-regulatory region sequence-specific DNA binding"/>
    <property type="evidence" value="ECO:0007669"/>
    <property type="project" value="InterPro"/>
</dbReference>
<reference evidence="9 10" key="1">
    <citation type="submission" date="2022-01" db="EMBL/GenBank/DDBJ databases">
        <title>A chromosome-scale genome assembly of the false clownfish, Amphiprion ocellaris.</title>
        <authorList>
            <person name="Ryu T."/>
        </authorList>
    </citation>
    <scope>NUCLEOTIDE SEQUENCE [LARGE SCALE GENOMIC DNA]</scope>
</reference>
<evidence type="ECO:0000313" key="9">
    <source>
        <dbReference type="Ensembl" id="ENSAOCP00000019122.2"/>
    </source>
</evidence>
<proteinExistence type="inferred from homology"/>
<evidence type="ECO:0000256" key="6">
    <source>
        <dbReference type="ARBA" id="ARBA00023242"/>
    </source>
</evidence>
<keyword evidence="3 7" id="KW-0805">Transcription regulation</keyword>
<protein>
    <recommendedName>
        <fullName evidence="8">E2F/DP family winged-helix DNA-binding domain-containing protein</fullName>
    </recommendedName>
</protein>
<evidence type="ECO:0000313" key="10">
    <source>
        <dbReference type="Proteomes" id="UP001501940"/>
    </source>
</evidence>
<evidence type="ECO:0000256" key="3">
    <source>
        <dbReference type="ARBA" id="ARBA00023015"/>
    </source>
</evidence>
<sequence length="129" mass="14475">VPFRVTIWLDGMLMAKKLRLKITPCSPLKHLVSSLKRFLGIFSAPAPSPVARKSLFERSRCDTSLGLLTQGFAELLHRSADGVLDLNVVTQKLNAPKRRVYDVTNVLEGVKLLKKNCLRTVTIRDILCF</sequence>
<feature type="domain" description="E2F/DP family winged-helix DNA-binding" evidence="8">
    <location>
        <begin position="60"/>
        <end position="122"/>
    </location>
</feature>